<feature type="chain" id="PRO_5032727522" description="ADAM10 endopeptidase" evidence="6">
    <location>
        <begin position="22"/>
        <end position="1114"/>
    </location>
</feature>
<dbReference type="InterPro" id="IPR001590">
    <property type="entry name" value="Peptidase_M12B"/>
</dbReference>
<organism evidence="9 10">
    <name type="scientific">Aphidius gifuensis</name>
    <name type="common">Parasitoid wasp</name>
    <dbReference type="NCBI Taxonomy" id="684658"/>
    <lineage>
        <taxon>Eukaryota</taxon>
        <taxon>Metazoa</taxon>
        <taxon>Ecdysozoa</taxon>
        <taxon>Arthropoda</taxon>
        <taxon>Hexapoda</taxon>
        <taxon>Insecta</taxon>
        <taxon>Pterygota</taxon>
        <taxon>Neoptera</taxon>
        <taxon>Endopterygota</taxon>
        <taxon>Hymenoptera</taxon>
        <taxon>Apocrita</taxon>
        <taxon>Ichneumonoidea</taxon>
        <taxon>Braconidae</taxon>
        <taxon>Aphidiinae</taxon>
        <taxon>Aphidius</taxon>
    </lineage>
</organism>
<gene>
    <name evidence="9" type="ORF">HCN44_000452</name>
</gene>
<keyword evidence="4" id="KW-0479">Metal-binding</keyword>
<accession>A0A835CNV3</accession>
<dbReference type="InterPro" id="IPR049038">
    <property type="entry name" value="ADAM10_Cys-rich"/>
</dbReference>
<evidence type="ECO:0000256" key="4">
    <source>
        <dbReference type="PROSITE-ProRule" id="PRU00276"/>
    </source>
</evidence>
<feature type="binding site" evidence="4">
    <location>
        <position position="449"/>
    </location>
    <ligand>
        <name>Zn(2+)</name>
        <dbReference type="ChEBI" id="CHEBI:29105"/>
        <note>catalytic</note>
    </ligand>
</feature>
<dbReference type="EC" id="3.4.24.81" evidence="2"/>
<comment type="catalytic activity">
    <reaction evidence="1">
        <text>Endopeptidase of broad specificity.</text>
        <dbReference type="EC" id="3.4.24.81"/>
    </reaction>
</comment>
<feature type="region of interest" description="Disordered" evidence="5">
    <location>
        <begin position="1061"/>
        <end position="1094"/>
    </location>
</feature>
<evidence type="ECO:0000313" key="9">
    <source>
        <dbReference type="EMBL" id="KAF7990647.1"/>
    </source>
</evidence>
<keyword evidence="6" id="KW-0732">Signal</keyword>
<evidence type="ECO:0000313" key="10">
    <source>
        <dbReference type="Proteomes" id="UP000639338"/>
    </source>
</evidence>
<evidence type="ECO:0000256" key="5">
    <source>
        <dbReference type="SAM" id="MobiDB-lite"/>
    </source>
</evidence>
<evidence type="ECO:0000256" key="3">
    <source>
        <dbReference type="ARBA" id="ARBA00022685"/>
    </source>
</evidence>
<feature type="binding site" evidence="4">
    <location>
        <position position="455"/>
    </location>
    <ligand>
        <name>Zn(2+)</name>
        <dbReference type="ChEBI" id="CHEBI:29105"/>
        <note>catalytic</note>
    </ligand>
</feature>
<dbReference type="FunFam" id="4.10.70.10:FF:000002">
    <property type="entry name" value="disintegrin and metalloproteinase domain-containing protein 10"/>
    <property type="match status" value="1"/>
</dbReference>
<dbReference type="AlphaFoldDB" id="A0A835CNV3"/>
<dbReference type="OrthoDB" id="2149267at2759"/>
<keyword evidence="4" id="KW-0862">Zinc</keyword>
<dbReference type="Pfam" id="PF00200">
    <property type="entry name" value="Disintegrin"/>
    <property type="match status" value="1"/>
</dbReference>
<dbReference type="InterPro" id="IPR036436">
    <property type="entry name" value="Disintegrin_dom_sf"/>
</dbReference>
<proteinExistence type="predicted"/>
<dbReference type="SUPFAM" id="SSF55486">
    <property type="entry name" value="Metalloproteases ('zincins'), catalytic domain"/>
    <property type="match status" value="1"/>
</dbReference>
<dbReference type="Gene3D" id="4.10.70.10">
    <property type="entry name" value="Disintegrin domain"/>
    <property type="match status" value="1"/>
</dbReference>
<evidence type="ECO:0000256" key="6">
    <source>
        <dbReference type="SAM" id="SignalP"/>
    </source>
</evidence>
<dbReference type="PANTHER" id="PTHR45702">
    <property type="entry name" value="ADAM10/ADAM17 METALLOPEPTIDASE FAMILY MEMBER"/>
    <property type="match status" value="1"/>
</dbReference>
<protein>
    <recommendedName>
        <fullName evidence="2">ADAM10 endopeptidase</fullName>
        <ecNumber evidence="2">3.4.24.81</ecNumber>
    </recommendedName>
</protein>
<evidence type="ECO:0000259" key="7">
    <source>
        <dbReference type="PROSITE" id="PS50214"/>
    </source>
</evidence>
<dbReference type="SUPFAM" id="SSF57552">
    <property type="entry name" value="Blood coagulation inhibitor (disintegrin)"/>
    <property type="match status" value="1"/>
</dbReference>
<dbReference type="InterPro" id="IPR051489">
    <property type="entry name" value="ADAM_Metalloproteinase"/>
</dbReference>
<dbReference type="Pfam" id="PF21299">
    <property type="entry name" value="ADAM10_Cys-rich"/>
    <property type="match status" value="1"/>
</dbReference>
<dbReference type="PROSITE" id="PS50215">
    <property type="entry name" value="ADAM_MEPRO"/>
    <property type="match status" value="1"/>
</dbReference>
<reference evidence="9 10" key="1">
    <citation type="submission" date="2020-08" db="EMBL/GenBank/DDBJ databases">
        <title>Aphidius gifuensis genome sequencing and assembly.</title>
        <authorList>
            <person name="Du Z."/>
        </authorList>
    </citation>
    <scope>NUCLEOTIDE SEQUENCE [LARGE SCALE GENOMIC DNA]</scope>
    <source>
        <strain evidence="9">YNYX2018</strain>
        <tissue evidence="9">Adults</tissue>
    </source>
</reference>
<keyword evidence="3" id="KW-0165">Cleavage on pair of basic residues</keyword>
<dbReference type="GO" id="GO:0005886">
    <property type="term" value="C:plasma membrane"/>
    <property type="evidence" value="ECO:0007669"/>
    <property type="project" value="TreeGrafter"/>
</dbReference>
<dbReference type="Proteomes" id="UP000639338">
    <property type="component" value="Unassembled WGS sequence"/>
</dbReference>
<dbReference type="GO" id="GO:0007219">
    <property type="term" value="P:Notch signaling pathway"/>
    <property type="evidence" value="ECO:0007669"/>
    <property type="project" value="TreeGrafter"/>
</dbReference>
<keyword evidence="10" id="KW-1185">Reference proteome</keyword>
<comment type="caution">
    <text evidence="4">Lacks conserved residue(s) required for the propagation of feature annotation.</text>
</comment>
<dbReference type="GO" id="GO:0006509">
    <property type="term" value="P:membrane protein ectodomain proteolysis"/>
    <property type="evidence" value="ECO:0007669"/>
    <property type="project" value="TreeGrafter"/>
</dbReference>
<feature type="compositionally biased region" description="Polar residues" evidence="5">
    <location>
        <begin position="1075"/>
        <end position="1090"/>
    </location>
</feature>
<dbReference type="PROSITE" id="PS50214">
    <property type="entry name" value="DISINTEGRIN_2"/>
    <property type="match status" value="1"/>
</dbReference>
<dbReference type="EMBL" id="JACMRX010000004">
    <property type="protein sequence ID" value="KAF7990647.1"/>
    <property type="molecule type" value="Genomic_DNA"/>
</dbReference>
<feature type="active site" evidence="4">
    <location>
        <position position="446"/>
    </location>
</feature>
<feature type="domain" description="Disintegrin" evidence="7">
    <location>
        <begin position="514"/>
        <end position="610"/>
    </location>
</feature>
<dbReference type="InterPro" id="IPR001762">
    <property type="entry name" value="Disintegrin_dom"/>
</dbReference>
<feature type="domain" description="Peptidase M12B" evidence="8">
    <location>
        <begin position="282"/>
        <end position="499"/>
    </location>
</feature>
<dbReference type="GO" id="GO:0046872">
    <property type="term" value="F:metal ion binding"/>
    <property type="evidence" value="ECO:0007669"/>
    <property type="project" value="UniProtKB-KW"/>
</dbReference>
<evidence type="ECO:0000259" key="8">
    <source>
        <dbReference type="PROSITE" id="PS50215"/>
    </source>
</evidence>
<evidence type="ECO:0000256" key="2">
    <source>
        <dbReference type="ARBA" id="ARBA00012332"/>
    </source>
</evidence>
<dbReference type="Gene3D" id="3.40.390.10">
    <property type="entry name" value="Collagenase (Catalytic Domain)"/>
    <property type="match status" value="1"/>
</dbReference>
<comment type="caution">
    <text evidence="9">The sequence shown here is derived from an EMBL/GenBank/DDBJ whole genome shotgun (WGS) entry which is preliminary data.</text>
</comment>
<dbReference type="SMART" id="SM00050">
    <property type="entry name" value="DISIN"/>
    <property type="match status" value="1"/>
</dbReference>
<feature type="binding site" evidence="4">
    <location>
        <position position="445"/>
    </location>
    <ligand>
        <name>Zn(2+)</name>
        <dbReference type="ChEBI" id="CHEBI:29105"/>
        <note>catalytic</note>
    </ligand>
</feature>
<dbReference type="GO" id="GO:0004222">
    <property type="term" value="F:metalloendopeptidase activity"/>
    <property type="evidence" value="ECO:0007669"/>
    <property type="project" value="InterPro"/>
</dbReference>
<sequence length="1114" mass="126008">MSFAVISQWAFLLFWLVLVHAWPLHPVPPHKGIIENTYVGYYEAAWYDTVILKNHRNRARRDTISTVEDQPLVFHLRALDRQWTMRLIRDTNLFSRDVVFENTNGSMSFDPLHSYVGTIKGDDKAIVQGIVTTDGLFDGSVITPVDEYYFEPTSRYLTRVSNNDELINTSPAYHTIAYRASDIISPNLPRQCRSFKLYRSTYRTLKLNKTLNQEHKTSSKLFKPFFNQLYDLKFSHDDGYYSEEKNSYNHSTTYDNYKIFGKHNNPITRHLQKRAIIDPQKTTCMLYLQADHQFFARYGTEEACIEVMTRHVQRVNSIYKRTDFNQDGKADNISFMIKRIKVHNGDALTDANYRFSGNYGVEKYLELFSEEDYDAFCLAYMFTYRDFEMGTLGLAWTGDLKNAGGVCEKNGHYRGSMKSLNTGIVTLLNYGKHVPPAVSHVTLAHEIGHNFGSPHDPEQCTPGGEDGNFIMFARATSGDKRNNNRFSPCSLTSIDPVLNTKARSPKGCFTEPQVSLCGNGVVEDGEECDCGWEDDCRDSCCFPQRRYPSFNEKPCTLTPGSICSPSQGPCCTNDCKLKFADKCRDDNGCRDASFCDGKAPHCPPSINKPNKTICNREFVCFMGECTGSICLAYGLESCQCIPESNDPLTKACELCCQLSGGNQPCLSSFSWNSPPYDVPDMFSKPGTPCNNYNGYCDVFQKCREVDPNGPLATLRKLLLSEESLATFRQWTIEHWYAVALLTLTAISFVIAGIRCLGKQPDFKLKTVTIIHSPTTETVRLPPDGAEGITIHPPAVRAKLPLSKKVRENRHHVKQHHGRRYEDMNIPENTRNNSKNTMIKIITKKKNRKKKRVMPVLIQELIRKPIVEQSSLLFIQTDANPLSIAETAEKTMSTSSKKLACKNIKTKKCKNKEVIDYSRAQSNKHSSVVNRNADPKKKVRSWLLASSSHSCNEILRNSKSSPANLTSDDSGAIRKVSARLSVIAKAKRRIGKPTSHTCLHANETKKQHVRLQIIYKPPFKLSVRLKKKDNFGLSPINNQSVHLSKNPQYRTAMLVRTVKVKKNQHRSTDEQKPMDPTTSVEASMEVSNASVNPDIDTVPSDLEVLLSKSEFLADK</sequence>
<dbReference type="PANTHER" id="PTHR45702:SF3">
    <property type="entry name" value="KUZBANIAN-LIKE, ISOFORM A"/>
    <property type="match status" value="1"/>
</dbReference>
<feature type="signal peptide" evidence="6">
    <location>
        <begin position="1"/>
        <end position="21"/>
    </location>
</feature>
<name>A0A835CNV3_APHGI</name>
<evidence type="ECO:0000256" key="1">
    <source>
        <dbReference type="ARBA" id="ARBA00001809"/>
    </source>
</evidence>
<dbReference type="InterPro" id="IPR024079">
    <property type="entry name" value="MetalloPept_cat_dom_sf"/>
</dbReference>
<dbReference type="Pfam" id="PF13574">
    <property type="entry name" value="Reprolysin_2"/>
    <property type="match status" value="1"/>
</dbReference>